<keyword evidence="1" id="KW-1133">Transmembrane helix</keyword>
<accession>A0A482VDS0</accession>
<protein>
    <submittedName>
        <fullName evidence="2">Uncharacterized protein</fullName>
    </submittedName>
</protein>
<keyword evidence="1" id="KW-0472">Membrane</keyword>
<proteinExistence type="predicted"/>
<dbReference type="Proteomes" id="UP000292052">
    <property type="component" value="Unassembled WGS sequence"/>
</dbReference>
<organism evidence="2 3">
    <name type="scientific">Asbolus verrucosus</name>
    <name type="common">Desert ironclad beetle</name>
    <dbReference type="NCBI Taxonomy" id="1661398"/>
    <lineage>
        <taxon>Eukaryota</taxon>
        <taxon>Metazoa</taxon>
        <taxon>Ecdysozoa</taxon>
        <taxon>Arthropoda</taxon>
        <taxon>Hexapoda</taxon>
        <taxon>Insecta</taxon>
        <taxon>Pterygota</taxon>
        <taxon>Neoptera</taxon>
        <taxon>Endopterygota</taxon>
        <taxon>Coleoptera</taxon>
        <taxon>Polyphaga</taxon>
        <taxon>Cucujiformia</taxon>
        <taxon>Tenebrionidae</taxon>
        <taxon>Pimeliinae</taxon>
        <taxon>Asbolus</taxon>
    </lineage>
</organism>
<dbReference type="OrthoDB" id="8186944at2759"/>
<dbReference type="STRING" id="1661398.A0A482VDS0"/>
<feature type="transmembrane region" description="Helical" evidence="1">
    <location>
        <begin position="12"/>
        <end position="35"/>
    </location>
</feature>
<feature type="transmembrane region" description="Helical" evidence="1">
    <location>
        <begin position="219"/>
        <end position="241"/>
    </location>
</feature>
<dbReference type="AlphaFoldDB" id="A0A482VDS0"/>
<evidence type="ECO:0000313" key="2">
    <source>
        <dbReference type="EMBL" id="RZB58836.1"/>
    </source>
</evidence>
<reference evidence="2 3" key="1">
    <citation type="submission" date="2017-03" db="EMBL/GenBank/DDBJ databases">
        <title>Genome of the blue death feigning beetle - Asbolus verrucosus.</title>
        <authorList>
            <person name="Rider S.D."/>
        </authorList>
    </citation>
    <scope>NUCLEOTIDE SEQUENCE [LARGE SCALE GENOMIC DNA]</scope>
    <source>
        <strain evidence="2">Butters</strain>
        <tissue evidence="2">Head and leg muscle</tissue>
    </source>
</reference>
<feature type="transmembrane region" description="Helical" evidence="1">
    <location>
        <begin position="133"/>
        <end position="156"/>
    </location>
</feature>
<evidence type="ECO:0000256" key="1">
    <source>
        <dbReference type="SAM" id="Phobius"/>
    </source>
</evidence>
<keyword evidence="3" id="KW-1185">Reference proteome</keyword>
<evidence type="ECO:0000313" key="3">
    <source>
        <dbReference type="Proteomes" id="UP000292052"/>
    </source>
</evidence>
<name>A0A482VDS0_ASBVE</name>
<sequence>MGQAITEKRLTITYVLCTIAGATASITTGIAWGHWKPTLDQCVNGKNCSCILYGQHTPSKFLGGNAAPCIWVTFGPLFYVLFCISMACFHGYRVLFSMQSVKTRTVISKNEAGEMVEMRAVQVNGTNPLPKSFWITLSTLTVIFTIYALIHFAIFLDGFRQTCNQYRKTLEILLGVHGTAIPVIHGRLSCQSIFDFMDYMQPDSGNAFRDGFIFTGADLIIGIVSSLFSWIFFIYASFLNITTARNHA</sequence>
<feature type="transmembrane region" description="Helical" evidence="1">
    <location>
        <begin position="70"/>
        <end position="92"/>
    </location>
</feature>
<gene>
    <name evidence="2" type="ORF">BDFB_007602</name>
</gene>
<dbReference type="EMBL" id="QDEB01110206">
    <property type="protein sequence ID" value="RZB58836.1"/>
    <property type="molecule type" value="Genomic_DNA"/>
</dbReference>
<comment type="caution">
    <text evidence="2">The sequence shown here is derived from an EMBL/GenBank/DDBJ whole genome shotgun (WGS) entry which is preliminary data.</text>
</comment>
<keyword evidence="1" id="KW-0812">Transmembrane</keyword>